<comment type="caution">
    <text evidence="4">The sequence shown here is derived from an EMBL/GenBank/DDBJ whole genome shotgun (WGS) entry which is preliminary data.</text>
</comment>
<dbReference type="SUPFAM" id="SSF54060">
    <property type="entry name" value="His-Me finger endonucleases"/>
    <property type="match status" value="1"/>
</dbReference>
<keyword evidence="1" id="KW-0479">Metal-binding</keyword>
<feature type="transmembrane region" description="Helical" evidence="2">
    <location>
        <begin position="12"/>
        <end position="33"/>
    </location>
</feature>
<dbReference type="SUPFAM" id="SSF56672">
    <property type="entry name" value="DNA/RNA polymerases"/>
    <property type="match status" value="1"/>
</dbReference>
<dbReference type="InterPro" id="IPR044925">
    <property type="entry name" value="His-Me_finger_sf"/>
</dbReference>
<sequence>MCITYFSLFLKFGINFFILHIIIPFIPTLIAMFKCTNCNKSFTKKYNLTRHSRESCLEKVRNDNNSGPTKIPKKVFNNLDTYCECCKIHVNNKTYQAHLRTLKHKNNCELELKNDVMILKRTFKSRIVSYRVYGKSTLSINVNEFFNELKSKVLNLVEENIERLGAIKFNVELYGEYFLQTKELLEIKSFNTRYKEACKSDNLDNILQELFAILGKKCSEFQERDSGWALSKLLYLEVNICKYNPIRASSYLSLPLEIGKRKAVLNIKNQDNMCFKWCVLAHLHRVRWGNRPDRVQHYTSFVDELLFDNLAFPISLNDIKIFENLNNISVNVYGLKTVLRKSGKNVCEVVGPLHHTSQKRNIHVNLLLISNNFGQTHYCLIRNMSRLLNSQLNKNTHAKYFCDGCLVYFHSQFNLDKHQQHDCNHIYTKLPTTNLIKDKTGNLRPENILKFQNYGKKLKVPFVVYADFECILQPISFSEPNPQESFTVKTFKHNPYTFAYFIKCSFDDSLSKFYTYRGLDCAQIFIDTLTYDCEKIYSEYFVTSKPMNDLTIEQKFEFENAKCCHICLNEFEPNSQIVRDHCHLTGQFRGAAHSVCNLNFQLPHFIPFFFHNLSNYDTHLFIKELACNHKNINVIAQNKEKYITFSKTIINQTGAIPPFRLKFLDSFRFMASSLDKLAQNLNLDQFIHVRKYFSDVNQFYLIRQKGVFPYSYIDSYARLKETRLPSYNEFYDQLRDSNISEIDYTRAHEVWNLFECKNLGEYSDLYLKSDVLLLTDVYENFREICLNIYGLDPAQYLTAPGLAWDAALKLTGVELELFTDVDMIHFIKKGIRGGISMCSKRQAIANNVFIPNYDANKPSSFIIYIDATNLYGASMSEVMPIKNFEWLSVEDVESFSLNKNYVNSEIGYILEVDLEYPQILHDLHNDLPFCVESIIPPNSKTKIKKLIPNLRNKEKYVIHIRNLQQAIANGLILTKIYRVLKFKQSAWLKPYIDLITQMRNKSKNKFEKDFFKVMNNSVFGKTMENVDKRVDVRLLTHWKNIGKKVGVETLLSKPKFKNCLVFSNLKNQTLVAIQMDRLNIEYNKPIYVGFCVLETSKLIMYNFYYNHLKVKYGDRVCLLYTDTDSFILEVQTNNFYSDMKQDLDKFDTSNFTLNNTHQIPISNSVVGRMKDEYGGRILWEFLGTGSKAYIVNCEGELTPKAKGVPYHALKN</sequence>
<feature type="domain" description="C2H2-type" evidence="3">
    <location>
        <begin position="33"/>
        <end position="60"/>
    </location>
</feature>
<dbReference type="Gene3D" id="3.40.1800.10">
    <property type="entry name" value="His-Me finger endonucleases"/>
    <property type="match status" value="1"/>
</dbReference>
<dbReference type="SUPFAM" id="SSF53098">
    <property type="entry name" value="Ribonuclease H-like"/>
    <property type="match status" value="1"/>
</dbReference>
<dbReference type="GO" id="GO:0042575">
    <property type="term" value="C:DNA polymerase complex"/>
    <property type="evidence" value="ECO:0007669"/>
    <property type="project" value="UniProtKB-ARBA"/>
</dbReference>
<dbReference type="GO" id="GO:0008270">
    <property type="term" value="F:zinc ion binding"/>
    <property type="evidence" value="ECO:0007669"/>
    <property type="project" value="UniProtKB-KW"/>
</dbReference>
<accession>A0AAN7PB24</accession>
<evidence type="ECO:0000256" key="1">
    <source>
        <dbReference type="PROSITE-ProRule" id="PRU00042"/>
    </source>
</evidence>
<dbReference type="PROSITE" id="PS00116">
    <property type="entry name" value="DNA_POLYMERASE_B"/>
    <property type="match status" value="1"/>
</dbReference>
<keyword evidence="1" id="KW-0863">Zinc-finger</keyword>
<keyword evidence="2" id="KW-0812">Transmembrane</keyword>
<reference evidence="5" key="1">
    <citation type="submission" date="2023-01" db="EMBL/GenBank/DDBJ databases">
        <title>Key to firefly adult light organ development and bioluminescence: homeobox transcription factors regulate luciferase expression and transportation to peroxisome.</title>
        <authorList>
            <person name="Fu X."/>
        </authorList>
    </citation>
    <scope>NUCLEOTIDE SEQUENCE [LARGE SCALE GENOMIC DNA]</scope>
</reference>
<protein>
    <recommendedName>
        <fullName evidence="3">C2H2-type domain-containing protein</fullName>
    </recommendedName>
</protein>
<keyword evidence="2" id="KW-0472">Membrane</keyword>
<keyword evidence="1" id="KW-0862">Zinc</keyword>
<dbReference type="InterPro" id="IPR012337">
    <property type="entry name" value="RNaseH-like_sf"/>
</dbReference>
<dbReference type="GO" id="GO:0003676">
    <property type="term" value="F:nucleic acid binding"/>
    <property type="evidence" value="ECO:0007669"/>
    <property type="project" value="InterPro"/>
</dbReference>
<evidence type="ECO:0000313" key="4">
    <source>
        <dbReference type="EMBL" id="KAK4880568.1"/>
    </source>
</evidence>
<keyword evidence="5" id="KW-1185">Reference proteome</keyword>
<dbReference type="GO" id="GO:0000166">
    <property type="term" value="F:nucleotide binding"/>
    <property type="evidence" value="ECO:0007669"/>
    <property type="project" value="InterPro"/>
</dbReference>
<dbReference type="InterPro" id="IPR038563">
    <property type="entry name" value="Endonuclease_7_sf"/>
</dbReference>
<dbReference type="GO" id="GO:0071897">
    <property type="term" value="P:DNA biosynthetic process"/>
    <property type="evidence" value="ECO:0007669"/>
    <property type="project" value="UniProtKB-ARBA"/>
</dbReference>
<organism evidence="4 5">
    <name type="scientific">Aquatica leii</name>
    <dbReference type="NCBI Taxonomy" id="1421715"/>
    <lineage>
        <taxon>Eukaryota</taxon>
        <taxon>Metazoa</taxon>
        <taxon>Ecdysozoa</taxon>
        <taxon>Arthropoda</taxon>
        <taxon>Hexapoda</taxon>
        <taxon>Insecta</taxon>
        <taxon>Pterygota</taxon>
        <taxon>Neoptera</taxon>
        <taxon>Endopterygota</taxon>
        <taxon>Coleoptera</taxon>
        <taxon>Polyphaga</taxon>
        <taxon>Elateriformia</taxon>
        <taxon>Elateroidea</taxon>
        <taxon>Lampyridae</taxon>
        <taxon>Luciolinae</taxon>
        <taxon>Aquatica</taxon>
    </lineage>
</organism>
<name>A0AAN7PB24_9COLE</name>
<gene>
    <name evidence="4" type="ORF">RN001_008714</name>
</gene>
<evidence type="ECO:0000259" key="3">
    <source>
        <dbReference type="PROSITE" id="PS50157"/>
    </source>
</evidence>
<dbReference type="PANTHER" id="PTHR31511">
    <property type="entry name" value="PROTEIN CBG23764"/>
    <property type="match status" value="1"/>
</dbReference>
<proteinExistence type="predicted"/>
<dbReference type="Gene3D" id="3.30.160.60">
    <property type="entry name" value="Classic Zinc Finger"/>
    <property type="match status" value="1"/>
</dbReference>
<evidence type="ECO:0000256" key="2">
    <source>
        <dbReference type="SAM" id="Phobius"/>
    </source>
</evidence>
<dbReference type="Proteomes" id="UP001353858">
    <property type="component" value="Unassembled WGS sequence"/>
</dbReference>
<dbReference type="PANTHER" id="PTHR31511:SF12">
    <property type="entry name" value="RHO TERMINATION FACTOR N-TERMINAL DOMAIN-CONTAINING PROTEIN"/>
    <property type="match status" value="1"/>
</dbReference>
<dbReference type="InterPro" id="IPR017964">
    <property type="entry name" value="DNA-dir_DNA_pol_B_CS"/>
</dbReference>
<dbReference type="AlphaFoldDB" id="A0AAN7PB24"/>
<keyword evidence="2" id="KW-1133">Transmembrane helix</keyword>
<evidence type="ECO:0000313" key="5">
    <source>
        <dbReference type="Proteomes" id="UP001353858"/>
    </source>
</evidence>
<dbReference type="InterPro" id="IPR013087">
    <property type="entry name" value="Znf_C2H2_type"/>
</dbReference>
<dbReference type="EMBL" id="JARPUR010000003">
    <property type="protein sequence ID" value="KAK4880568.1"/>
    <property type="molecule type" value="Genomic_DNA"/>
</dbReference>
<dbReference type="PROSITE" id="PS50157">
    <property type="entry name" value="ZINC_FINGER_C2H2_2"/>
    <property type="match status" value="1"/>
</dbReference>
<dbReference type="InterPro" id="IPR043502">
    <property type="entry name" value="DNA/RNA_pol_sf"/>
</dbReference>